<dbReference type="Proteomes" id="UP001172721">
    <property type="component" value="Unassembled WGS sequence"/>
</dbReference>
<accession>A0ABT8HTM5</accession>
<sequence>MRQRLSCRCNGCVCRLLSQANKGDSFFLIAAGTDRATGSPLTFIKIDQTTCCATFSFPNDGRNDIAVVNCTELAGLIPV</sequence>
<name>A0ABT8HTM5_9BACL</name>
<dbReference type="EMBL" id="JAUHTR010000001">
    <property type="protein sequence ID" value="MDN4523637.1"/>
    <property type="molecule type" value="Genomic_DNA"/>
</dbReference>
<comment type="caution">
    <text evidence="1">The sequence shown here is derived from an EMBL/GenBank/DDBJ whole genome shotgun (WGS) entry which is preliminary data.</text>
</comment>
<keyword evidence="2" id="KW-1185">Reference proteome</keyword>
<evidence type="ECO:0008006" key="3">
    <source>
        <dbReference type="Google" id="ProtNLM"/>
    </source>
</evidence>
<evidence type="ECO:0000313" key="1">
    <source>
        <dbReference type="EMBL" id="MDN4523637.1"/>
    </source>
</evidence>
<dbReference type="RefSeq" id="WP_301164655.1">
    <property type="nucleotide sequence ID" value="NZ_JAUHTR010000001.1"/>
</dbReference>
<gene>
    <name evidence="1" type="ORF">QYB97_04090</name>
</gene>
<organism evidence="1 2">
    <name type="scientific">Fictibacillus fluitans</name>
    <dbReference type="NCBI Taxonomy" id="3058422"/>
    <lineage>
        <taxon>Bacteria</taxon>
        <taxon>Bacillati</taxon>
        <taxon>Bacillota</taxon>
        <taxon>Bacilli</taxon>
        <taxon>Bacillales</taxon>
        <taxon>Fictibacillaceae</taxon>
        <taxon>Fictibacillus</taxon>
    </lineage>
</organism>
<evidence type="ECO:0000313" key="2">
    <source>
        <dbReference type="Proteomes" id="UP001172721"/>
    </source>
</evidence>
<protein>
    <recommendedName>
        <fullName evidence="3">Spore coat protein</fullName>
    </recommendedName>
</protein>
<proteinExistence type="predicted"/>
<reference evidence="1" key="1">
    <citation type="submission" date="2023-07" db="EMBL/GenBank/DDBJ databases">
        <title>Fictibacillus sp. isolated from freshwater pond.</title>
        <authorList>
            <person name="Kirdat K."/>
            <person name="Bhat A."/>
            <person name="Mourya A."/>
            <person name="Yadav A."/>
        </authorList>
    </citation>
    <scope>NUCLEOTIDE SEQUENCE</scope>
    <source>
        <strain evidence="1">NE201</strain>
    </source>
</reference>